<name>A0ACB9N388_9MYRT</name>
<evidence type="ECO:0000313" key="1">
    <source>
        <dbReference type="EMBL" id="KAI4330287.1"/>
    </source>
</evidence>
<protein>
    <submittedName>
        <fullName evidence="1">Uncharacterized protein</fullName>
    </submittedName>
</protein>
<evidence type="ECO:0000313" key="2">
    <source>
        <dbReference type="Proteomes" id="UP001057402"/>
    </source>
</evidence>
<gene>
    <name evidence="1" type="ORF">MLD38_028587</name>
</gene>
<proteinExistence type="predicted"/>
<reference evidence="2" key="1">
    <citation type="journal article" date="2023" name="Front. Plant Sci.">
        <title>Chromosomal-level genome assembly of Melastoma candidum provides insights into trichome evolution.</title>
        <authorList>
            <person name="Zhong Y."/>
            <person name="Wu W."/>
            <person name="Sun C."/>
            <person name="Zou P."/>
            <person name="Liu Y."/>
            <person name="Dai S."/>
            <person name="Zhou R."/>
        </authorList>
    </citation>
    <scope>NUCLEOTIDE SEQUENCE [LARGE SCALE GENOMIC DNA]</scope>
</reference>
<dbReference type="Proteomes" id="UP001057402">
    <property type="component" value="Chromosome 8"/>
</dbReference>
<comment type="caution">
    <text evidence="1">The sequence shown here is derived from an EMBL/GenBank/DDBJ whole genome shotgun (WGS) entry which is preliminary data.</text>
</comment>
<dbReference type="EMBL" id="CM042887">
    <property type="protein sequence ID" value="KAI4330287.1"/>
    <property type="molecule type" value="Genomic_DNA"/>
</dbReference>
<accession>A0ACB9N388</accession>
<sequence length="75" mass="8393">MEGDLKGKRVFVRVDLNVPLDDSLNITDDTIKYLISHGFIVILSSHLGRPQGVTPKNSIKLLVPRLSNSLVLRLR</sequence>
<organism evidence="1 2">
    <name type="scientific">Melastoma candidum</name>
    <dbReference type="NCBI Taxonomy" id="119954"/>
    <lineage>
        <taxon>Eukaryota</taxon>
        <taxon>Viridiplantae</taxon>
        <taxon>Streptophyta</taxon>
        <taxon>Embryophyta</taxon>
        <taxon>Tracheophyta</taxon>
        <taxon>Spermatophyta</taxon>
        <taxon>Magnoliopsida</taxon>
        <taxon>eudicotyledons</taxon>
        <taxon>Gunneridae</taxon>
        <taxon>Pentapetalae</taxon>
        <taxon>rosids</taxon>
        <taxon>malvids</taxon>
        <taxon>Myrtales</taxon>
        <taxon>Melastomataceae</taxon>
        <taxon>Melastomatoideae</taxon>
        <taxon>Melastomateae</taxon>
        <taxon>Melastoma</taxon>
    </lineage>
</organism>
<keyword evidence="2" id="KW-1185">Reference proteome</keyword>